<feature type="domain" description="SIS" evidence="2">
    <location>
        <begin position="1"/>
        <end position="94"/>
    </location>
</feature>
<dbReference type="GO" id="GO:0097367">
    <property type="term" value="F:carbohydrate derivative binding"/>
    <property type="evidence" value="ECO:0007669"/>
    <property type="project" value="InterPro"/>
</dbReference>
<dbReference type="GO" id="GO:0016853">
    <property type="term" value="F:isomerase activity"/>
    <property type="evidence" value="ECO:0007669"/>
    <property type="project" value="InterPro"/>
</dbReference>
<name>A0A523W7D2_UNCAE</name>
<dbReference type="PANTHER" id="PTHR43443">
    <property type="entry name" value="3-HEXULOSE-6-PHOSPHATE ISOMERASE"/>
    <property type="match status" value="1"/>
</dbReference>
<dbReference type="AlphaFoldDB" id="A0A523W7D2"/>
<dbReference type="Proteomes" id="UP000319130">
    <property type="component" value="Unassembled WGS sequence"/>
</dbReference>
<protein>
    <submittedName>
        <fullName evidence="3">SIS domain-containing protein</fullName>
    </submittedName>
</protein>
<sequence length="107" mass="11719">RDLLVAGSGSGETLTTVNVVRLAKKHRAKVALITSSSRSTLKGLSDVSVRIPCPTKLRLPGEIPSKQPMTNLFEQSLLVFCDCVSMIIQDRLNVSEKEMWGVHANLE</sequence>
<dbReference type="PANTHER" id="PTHR43443:SF1">
    <property type="entry name" value="3-HEXULOSE-6-PHOSPHATE ISOMERASE"/>
    <property type="match status" value="1"/>
</dbReference>
<dbReference type="PROSITE" id="PS51464">
    <property type="entry name" value="SIS"/>
    <property type="match status" value="1"/>
</dbReference>
<organism evidence="3 4">
    <name type="scientific">Aerophobetes bacterium</name>
    <dbReference type="NCBI Taxonomy" id="2030807"/>
    <lineage>
        <taxon>Bacteria</taxon>
        <taxon>Candidatus Aerophobota</taxon>
    </lineage>
</organism>
<evidence type="ECO:0000313" key="3">
    <source>
        <dbReference type="EMBL" id="TET62922.1"/>
    </source>
</evidence>
<dbReference type="InterPro" id="IPR001347">
    <property type="entry name" value="SIS_dom"/>
</dbReference>
<dbReference type="EMBL" id="SOIZ01000146">
    <property type="protein sequence ID" value="TET62922.1"/>
    <property type="molecule type" value="Genomic_DNA"/>
</dbReference>
<dbReference type="InterPro" id="IPR017552">
    <property type="entry name" value="PHI/rmpB"/>
</dbReference>
<accession>A0A523W7D2</accession>
<dbReference type="Pfam" id="PF01380">
    <property type="entry name" value="SIS"/>
    <property type="match status" value="1"/>
</dbReference>
<evidence type="ECO:0000259" key="2">
    <source>
        <dbReference type="PROSITE" id="PS51464"/>
    </source>
</evidence>
<dbReference type="GO" id="GO:1901135">
    <property type="term" value="P:carbohydrate derivative metabolic process"/>
    <property type="evidence" value="ECO:0007669"/>
    <property type="project" value="InterPro"/>
</dbReference>
<comment type="caution">
    <text evidence="3">The sequence shown here is derived from an EMBL/GenBank/DDBJ whole genome shotgun (WGS) entry which is preliminary data.</text>
</comment>
<proteinExistence type="inferred from homology"/>
<evidence type="ECO:0000313" key="4">
    <source>
        <dbReference type="Proteomes" id="UP000319130"/>
    </source>
</evidence>
<comment type="similarity">
    <text evidence="1">Belongs to the SIS family. PHI subfamily.</text>
</comment>
<dbReference type="InterPro" id="IPR046348">
    <property type="entry name" value="SIS_dom_sf"/>
</dbReference>
<evidence type="ECO:0000256" key="1">
    <source>
        <dbReference type="ARBA" id="ARBA00009235"/>
    </source>
</evidence>
<dbReference type="SUPFAM" id="SSF53697">
    <property type="entry name" value="SIS domain"/>
    <property type="match status" value="1"/>
</dbReference>
<gene>
    <name evidence="3" type="ORF">E3J48_03455</name>
</gene>
<dbReference type="Gene3D" id="3.40.50.10490">
    <property type="entry name" value="Glucose-6-phosphate isomerase like protein, domain 1"/>
    <property type="match status" value="1"/>
</dbReference>
<reference evidence="3 4" key="1">
    <citation type="submission" date="2019-03" db="EMBL/GenBank/DDBJ databases">
        <title>Metabolic potential of uncultured bacteria and archaea associated with petroleum seepage in deep-sea sediments.</title>
        <authorList>
            <person name="Dong X."/>
            <person name="Hubert C."/>
        </authorList>
    </citation>
    <scope>NUCLEOTIDE SEQUENCE [LARGE SCALE GENOMIC DNA]</scope>
    <source>
        <strain evidence="3">E29_bin52</strain>
    </source>
</reference>
<feature type="non-terminal residue" evidence="3">
    <location>
        <position position="1"/>
    </location>
</feature>